<reference evidence="3 4" key="1">
    <citation type="journal article" date="2020" name="G3 (Bethesda)">
        <title>Improved Reference Genome for Cyclotella cryptica CCMP332, a Model for Cell Wall Morphogenesis, Salinity Adaptation, and Lipid Production in Diatoms (Bacillariophyta).</title>
        <authorList>
            <person name="Roberts W.R."/>
            <person name="Downey K.M."/>
            <person name="Ruck E.C."/>
            <person name="Traller J.C."/>
            <person name="Alverson A.J."/>
        </authorList>
    </citation>
    <scope>NUCLEOTIDE SEQUENCE [LARGE SCALE GENOMIC DNA]</scope>
    <source>
        <strain evidence="3 4">CCMP332</strain>
    </source>
</reference>
<comment type="caution">
    <text evidence="3">The sequence shown here is derived from an EMBL/GenBank/DDBJ whole genome shotgun (WGS) entry which is preliminary data.</text>
</comment>
<gene>
    <name evidence="3" type="ORF">HJC23_012572</name>
</gene>
<feature type="domain" description="FAD-binding PCMH-type" evidence="2">
    <location>
        <begin position="119"/>
        <end position="290"/>
    </location>
</feature>
<evidence type="ECO:0000259" key="2">
    <source>
        <dbReference type="PROSITE" id="PS51387"/>
    </source>
</evidence>
<proteinExistence type="predicted"/>
<dbReference type="GO" id="GO:0016491">
    <property type="term" value="F:oxidoreductase activity"/>
    <property type="evidence" value="ECO:0007669"/>
    <property type="project" value="UniProtKB-KW"/>
</dbReference>
<dbReference type="InterPro" id="IPR010031">
    <property type="entry name" value="FAD_lactone_oxidase-like"/>
</dbReference>
<dbReference type="PANTHER" id="PTHR43762">
    <property type="entry name" value="L-GULONOLACTONE OXIDASE"/>
    <property type="match status" value="1"/>
</dbReference>
<dbReference type="Proteomes" id="UP001516023">
    <property type="component" value="Unassembled WGS sequence"/>
</dbReference>
<accession>A0ABD3NYN0</accession>
<sequence length="636" mass="69878">MIAATSAARRHALRLSRTIDQRISSQFLHRTFASRASLSSHVIVDGNGQAEKWTSSTFAAVALAASVVACGAFGRKRSIVRLEASNGGCTCDKSDKEGDAIDDGDGSTTILNWSGTHSVQLAPGTYYEPETVSELISLVSHAYQNGIHIRPVGSALSPNGLAFDPRGMVGLSNLDKIIEINKEDMTVTVQAGARVSQVIEALRPHGLTLPNLASIAEQQIGGFVSVGAHGTGATIPPCDEFVTALTLVTPSEHGVVKMTEKTHGNLFRLARLGLGGLGILSEVTLKVVPAHRLVEQTIVLTRDEAKKQLNTLLKRHKHIRYMWIPYEDAVVVVTNDDENDLPLLGPGTEVNDGRGGTKKIVTEADIQAKYSRDEQLEPLRNLLRTLLKNDPDVSIDEDTLNGMGFGDLRDLILALGNMLDPDHIKRCNKAERDFWVKAQGLRVLPSDQLLQFDCGGQQWVYEVCFPVGTYGIPSSGSIDFMDELLREIESSGIPAPSPIEQRWTSSSKSPLSPASVGFHDIETYDTTHALFSWVGIIMYLPSEDKDPTGYRREFITQAFKDRYCRLVRKLGQKYGIMCHWAKLEIDDGDEDRDIAANVRSRLGPNVISKFNAARDKYDPKRVLSCSTIDKVFDRKQ</sequence>
<dbReference type="InterPro" id="IPR007173">
    <property type="entry name" value="ALO_C"/>
</dbReference>
<dbReference type="Gene3D" id="3.30.43.10">
    <property type="entry name" value="Uridine Diphospho-n-acetylenolpyruvylglucosamine Reductase, domain 2"/>
    <property type="match status" value="1"/>
</dbReference>
<evidence type="ECO:0000256" key="1">
    <source>
        <dbReference type="ARBA" id="ARBA00023002"/>
    </source>
</evidence>
<dbReference type="Pfam" id="PF04030">
    <property type="entry name" value="ALO"/>
    <property type="match status" value="2"/>
</dbReference>
<dbReference type="PIRSF" id="PIRSF000136">
    <property type="entry name" value="LGO_GLO"/>
    <property type="match status" value="1"/>
</dbReference>
<dbReference type="EMBL" id="JABMIG020000348">
    <property type="protein sequence ID" value="KAL3780487.1"/>
    <property type="molecule type" value="Genomic_DNA"/>
</dbReference>
<dbReference type="PANTHER" id="PTHR43762:SF1">
    <property type="entry name" value="D-ARABINONO-1,4-LACTONE OXIDASE"/>
    <property type="match status" value="1"/>
</dbReference>
<dbReference type="Pfam" id="PF01565">
    <property type="entry name" value="FAD_binding_4"/>
    <property type="match status" value="1"/>
</dbReference>
<keyword evidence="4" id="KW-1185">Reference proteome</keyword>
<evidence type="ECO:0000313" key="3">
    <source>
        <dbReference type="EMBL" id="KAL3780487.1"/>
    </source>
</evidence>
<dbReference type="SUPFAM" id="SSF56176">
    <property type="entry name" value="FAD-binding/transporter-associated domain-like"/>
    <property type="match status" value="1"/>
</dbReference>
<protein>
    <recommendedName>
        <fullName evidence="2">FAD-binding PCMH-type domain-containing protein</fullName>
    </recommendedName>
</protein>
<dbReference type="InterPro" id="IPR016166">
    <property type="entry name" value="FAD-bd_PCMH"/>
</dbReference>
<dbReference type="Gene3D" id="3.30.465.10">
    <property type="match status" value="1"/>
</dbReference>
<organism evidence="3 4">
    <name type="scientific">Cyclotella cryptica</name>
    <dbReference type="NCBI Taxonomy" id="29204"/>
    <lineage>
        <taxon>Eukaryota</taxon>
        <taxon>Sar</taxon>
        <taxon>Stramenopiles</taxon>
        <taxon>Ochrophyta</taxon>
        <taxon>Bacillariophyta</taxon>
        <taxon>Coscinodiscophyceae</taxon>
        <taxon>Thalassiosirophycidae</taxon>
        <taxon>Stephanodiscales</taxon>
        <taxon>Stephanodiscaceae</taxon>
        <taxon>Cyclotella</taxon>
    </lineage>
</organism>
<evidence type="ECO:0000313" key="4">
    <source>
        <dbReference type="Proteomes" id="UP001516023"/>
    </source>
</evidence>
<name>A0ABD3NYN0_9STRA</name>
<dbReference type="InterPro" id="IPR016169">
    <property type="entry name" value="FAD-bd_PCMH_sub2"/>
</dbReference>
<dbReference type="AlphaFoldDB" id="A0ABD3NYN0"/>
<dbReference type="InterPro" id="IPR006094">
    <property type="entry name" value="Oxid_FAD_bind_N"/>
</dbReference>
<dbReference type="InterPro" id="IPR036318">
    <property type="entry name" value="FAD-bd_PCMH-like_sf"/>
</dbReference>
<dbReference type="InterPro" id="IPR016167">
    <property type="entry name" value="FAD-bd_PCMH_sub1"/>
</dbReference>
<keyword evidence="1" id="KW-0560">Oxidoreductase</keyword>
<dbReference type="PROSITE" id="PS51387">
    <property type="entry name" value="FAD_PCMH"/>
    <property type="match status" value="1"/>
</dbReference>